<feature type="domain" description="3-hydroxyacyl-CoA dehydrogenase NAD binding" evidence="16">
    <location>
        <begin position="296"/>
        <end position="471"/>
    </location>
</feature>
<feature type="domain" description="3-hydroxyacyl-CoA dehydrogenase C-terminal" evidence="15">
    <location>
        <begin position="605"/>
        <end position="689"/>
    </location>
</feature>
<evidence type="ECO:0000256" key="11">
    <source>
        <dbReference type="ARBA" id="ARBA00023239"/>
    </source>
</evidence>
<dbReference type="Gene3D" id="1.10.1040.50">
    <property type="match status" value="1"/>
</dbReference>
<dbReference type="GO" id="GO:0004300">
    <property type="term" value="F:enoyl-CoA hydratase activity"/>
    <property type="evidence" value="ECO:0007669"/>
    <property type="project" value="UniProtKB-ARBA"/>
</dbReference>
<dbReference type="GO" id="GO:0016853">
    <property type="term" value="F:isomerase activity"/>
    <property type="evidence" value="ECO:0007669"/>
    <property type="project" value="UniProtKB-KW"/>
</dbReference>
<dbReference type="GO" id="GO:0006635">
    <property type="term" value="P:fatty acid beta-oxidation"/>
    <property type="evidence" value="ECO:0007669"/>
    <property type="project" value="UniProtKB-UniPathway"/>
</dbReference>
<evidence type="ECO:0000256" key="3">
    <source>
        <dbReference type="ARBA" id="ARBA00008750"/>
    </source>
</evidence>
<keyword evidence="10" id="KW-0413">Isomerase</keyword>
<keyword evidence="8" id="KW-0443">Lipid metabolism</keyword>
<keyword evidence="7" id="KW-0520">NAD</keyword>
<keyword evidence="18" id="KW-1185">Reference proteome</keyword>
<comment type="subcellular location">
    <subcellularLocation>
        <location evidence="1">Peroxisome</location>
    </subcellularLocation>
</comment>
<proteinExistence type="inferred from homology"/>
<evidence type="ECO:0000256" key="8">
    <source>
        <dbReference type="ARBA" id="ARBA00023098"/>
    </source>
</evidence>
<evidence type="ECO:0000256" key="1">
    <source>
        <dbReference type="ARBA" id="ARBA00004275"/>
    </source>
</evidence>
<evidence type="ECO:0000256" key="2">
    <source>
        <dbReference type="ARBA" id="ARBA00005005"/>
    </source>
</evidence>
<evidence type="ECO:0000313" key="18">
    <source>
        <dbReference type="Proteomes" id="UP000199650"/>
    </source>
</evidence>
<sequence length="697" mass="75554">MTAQVQYDVEDGVALIKISNPPVNALNQVVRQGLMDAFERADSDDRVGAIVLSAEGKTFPAGADVREFGRPRAAPILSDVCARIEACKKPVLAAIHGHALGGGFELALACHYRIALHDAIMGLPEVNLGVLPGGGGTQRMPRITGANAALDLMITGKPISADRAAEMGLIEKVIHKNLDRAALASAKNMIAQETPARPTRERSEGFADPVRYTEAIKSWRGRVAGNFVPSVRCIVDCVESALLLPFDAGIALERQCFDDCERGSEATALRHAFFAERRAAKVPELEGAKLRDVSAIGVVGAGTMGVGITISCLDAGFPVTLVERDNDGLAHGVDRVRDNYEKSVGKGRIDQAAADDRMARLRGTTDMADLSQVNLVIEAVFEDETVKRDVFQQLDKVMRPGAILATNTSYLDIDALAATISRPQDVVGYHFFSPAHIMKLLEVVVGAKTHRDVVATGFALAKKLRKVPVRAGVADGFIGNRVLAAYRLAADFMLEDGASPAQIDAAMRAYGFPVGPYQVLDMAGLDISWARRKRLAATRDPSDRYVAIGDRMCEQGWFGQKAGRGYYVHGHGLGPVENHDALAIIEDERRKKGISPRAFSNDEIQQRCLSAMVNEGARLLDEGVALRPSDIDVVLLYGYGFPRFRGGPMMAADQRGLLTVKNALKSYQEEEPKFWAPSPLFDELIKNGRHFSDLNDD</sequence>
<evidence type="ECO:0000256" key="10">
    <source>
        <dbReference type="ARBA" id="ARBA00023235"/>
    </source>
</evidence>
<evidence type="ECO:0000256" key="9">
    <source>
        <dbReference type="ARBA" id="ARBA00023140"/>
    </source>
</evidence>
<evidence type="ECO:0000256" key="6">
    <source>
        <dbReference type="ARBA" id="ARBA00023002"/>
    </source>
</evidence>
<keyword evidence="5" id="KW-0442">Lipid degradation</keyword>
<evidence type="ECO:0000259" key="16">
    <source>
        <dbReference type="Pfam" id="PF02737"/>
    </source>
</evidence>
<dbReference type="SUPFAM" id="SSF51735">
    <property type="entry name" value="NAD(P)-binding Rossmann-fold domains"/>
    <property type="match status" value="1"/>
</dbReference>
<dbReference type="InterPro" id="IPR029045">
    <property type="entry name" value="ClpP/crotonase-like_dom_sf"/>
</dbReference>
<dbReference type="PROSITE" id="PS00166">
    <property type="entry name" value="ENOYL_COA_HYDRATASE"/>
    <property type="match status" value="1"/>
</dbReference>
<comment type="similarity">
    <text evidence="14">Belongs to the enoyl-CoA hydratase/isomerase family.</text>
</comment>
<comment type="pathway">
    <text evidence="2">Lipid metabolism; fatty acid beta-oxidation.</text>
</comment>
<keyword evidence="12" id="KW-0511">Multifunctional enzyme</keyword>
<dbReference type="InterPro" id="IPR006176">
    <property type="entry name" value="3-OHacyl-CoA_DH_NAD-bd"/>
</dbReference>
<evidence type="ECO:0000256" key="5">
    <source>
        <dbReference type="ARBA" id="ARBA00022963"/>
    </source>
</evidence>
<evidence type="ECO:0000313" key="17">
    <source>
        <dbReference type="EMBL" id="SEW26028.1"/>
    </source>
</evidence>
<dbReference type="FunFam" id="3.40.50.720:FF:000009">
    <property type="entry name" value="Fatty oxidation complex, alpha subunit"/>
    <property type="match status" value="1"/>
</dbReference>
<protein>
    <submittedName>
        <fullName evidence="17">Short chain enoyl-CoA hydratase /3-hydroxyacyl-CoA dehydrogenase</fullName>
    </submittedName>
</protein>
<dbReference type="Pfam" id="PF00725">
    <property type="entry name" value="3HCDH"/>
    <property type="match status" value="2"/>
</dbReference>
<feature type="domain" description="3-hydroxyacyl-CoA dehydrogenase C-terminal" evidence="15">
    <location>
        <begin position="476"/>
        <end position="567"/>
    </location>
</feature>
<dbReference type="GO" id="GO:0070403">
    <property type="term" value="F:NAD+ binding"/>
    <property type="evidence" value="ECO:0007669"/>
    <property type="project" value="InterPro"/>
</dbReference>
<dbReference type="FunFam" id="1.10.1040.50:FF:000006">
    <property type="entry name" value="Peroxisomal bifunctional enzyme"/>
    <property type="match status" value="1"/>
</dbReference>
<keyword evidence="4" id="KW-0276">Fatty acid metabolism</keyword>
<dbReference type="Pfam" id="PF00378">
    <property type="entry name" value="ECH_1"/>
    <property type="match status" value="1"/>
</dbReference>
<evidence type="ECO:0000256" key="12">
    <source>
        <dbReference type="ARBA" id="ARBA00023268"/>
    </source>
</evidence>
<dbReference type="Gene3D" id="3.90.226.10">
    <property type="entry name" value="2-enoyl-CoA Hydratase, Chain A, domain 1"/>
    <property type="match status" value="1"/>
</dbReference>
<dbReference type="InterPro" id="IPR018376">
    <property type="entry name" value="Enoyl-CoA_hyd/isom_CS"/>
</dbReference>
<reference evidence="17 18" key="1">
    <citation type="submission" date="2016-10" db="EMBL/GenBank/DDBJ databases">
        <authorList>
            <person name="de Groot N.N."/>
        </authorList>
    </citation>
    <scope>NUCLEOTIDE SEQUENCE [LARGE SCALE GENOMIC DNA]</scope>
    <source>
        <strain evidence="17 18">DSM 29439</strain>
    </source>
</reference>
<dbReference type="InterPro" id="IPR008927">
    <property type="entry name" value="6-PGluconate_DH-like_C_sf"/>
</dbReference>
<dbReference type="SUPFAM" id="SSF48179">
    <property type="entry name" value="6-phosphogluconate dehydrogenase C-terminal domain-like"/>
    <property type="match status" value="2"/>
</dbReference>
<organism evidence="17 18">
    <name type="scientific">Aliiroseovarius sediminilitoris</name>
    <dbReference type="NCBI Taxonomy" id="1173584"/>
    <lineage>
        <taxon>Bacteria</taxon>
        <taxon>Pseudomonadati</taxon>
        <taxon>Pseudomonadota</taxon>
        <taxon>Alphaproteobacteria</taxon>
        <taxon>Rhodobacterales</taxon>
        <taxon>Paracoccaceae</taxon>
        <taxon>Aliiroseovarius</taxon>
    </lineage>
</organism>
<dbReference type="UniPathway" id="UPA00659"/>
<dbReference type="InterPro" id="IPR001753">
    <property type="entry name" value="Enoyl-CoA_hydra/iso"/>
</dbReference>
<dbReference type="SUPFAM" id="SSF52096">
    <property type="entry name" value="ClpP/crotonase"/>
    <property type="match status" value="1"/>
</dbReference>
<dbReference type="CDD" id="cd06558">
    <property type="entry name" value="crotonase-like"/>
    <property type="match status" value="1"/>
</dbReference>
<evidence type="ECO:0000256" key="7">
    <source>
        <dbReference type="ARBA" id="ARBA00023027"/>
    </source>
</evidence>
<gene>
    <name evidence="17" type="ORF">SAMN05444851_2533</name>
</gene>
<dbReference type="Pfam" id="PF02737">
    <property type="entry name" value="3HCDH_N"/>
    <property type="match status" value="1"/>
</dbReference>
<evidence type="ECO:0000256" key="14">
    <source>
        <dbReference type="RuleBase" id="RU003707"/>
    </source>
</evidence>
<evidence type="ECO:0000259" key="15">
    <source>
        <dbReference type="Pfam" id="PF00725"/>
    </source>
</evidence>
<dbReference type="PANTHER" id="PTHR23309">
    <property type="entry name" value="3-HYDROXYACYL-COA DEHYROGENASE"/>
    <property type="match status" value="1"/>
</dbReference>
<dbReference type="EMBL" id="FOJB01000001">
    <property type="protein sequence ID" value="SEW26028.1"/>
    <property type="molecule type" value="Genomic_DNA"/>
</dbReference>
<dbReference type="GO" id="GO:0003857">
    <property type="term" value="F:(3S)-3-hydroxyacyl-CoA dehydrogenase (NAD+) activity"/>
    <property type="evidence" value="ECO:0007669"/>
    <property type="project" value="UniProtKB-EC"/>
</dbReference>
<dbReference type="InterPro" id="IPR006108">
    <property type="entry name" value="3HC_DH_C"/>
</dbReference>
<evidence type="ECO:0000256" key="4">
    <source>
        <dbReference type="ARBA" id="ARBA00022832"/>
    </source>
</evidence>
<comment type="similarity">
    <text evidence="3">In the N-terminal section; belongs to the enoyl-CoA hydratase/isomerase family.</text>
</comment>
<accession>A0A1I0QGE1</accession>
<dbReference type="AlphaFoldDB" id="A0A1I0QGE1"/>
<keyword evidence="6" id="KW-0560">Oxidoreductase</keyword>
<dbReference type="Proteomes" id="UP000199650">
    <property type="component" value="Unassembled WGS sequence"/>
</dbReference>
<keyword evidence="9" id="KW-0576">Peroxisome</keyword>
<dbReference type="InterPro" id="IPR036291">
    <property type="entry name" value="NAD(P)-bd_dom_sf"/>
</dbReference>
<dbReference type="Gene3D" id="3.40.50.720">
    <property type="entry name" value="NAD(P)-binding Rossmann-like Domain"/>
    <property type="match status" value="1"/>
</dbReference>
<keyword evidence="11" id="KW-0456">Lyase</keyword>
<evidence type="ECO:0000256" key="13">
    <source>
        <dbReference type="ARBA" id="ARBA00049556"/>
    </source>
</evidence>
<name>A0A1I0QGE1_9RHOB</name>
<dbReference type="STRING" id="1173584.SAMN05444851_2533"/>
<comment type="catalytic activity">
    <reaction evidence="13">
        <text>a (3S)-3-hydroxyacyl-CoA + NAD(+) = a 3-oxoacyl-CoA + NADH + H(+)</text>
        <dbReference type="Rhea" id="RHEA:22432"/>
        <dbReference type="ChEBI" id="CHEBI:15378"/>
        <dbReference type="ChEBI" id="CHEBI:57318"/>
        <dbReference type="ChEBI" id="CHEBI:57540"/>
        <dbReference type="ChEBI" id="CHEBI:57945"/>
        <dbReference type="ChEBI" id="CHEBI:90726"/>
        <dbReference type="EC" id="1.1.1.35"/>
    </reaction>
</comment>